<dbReference type="InterPro" id="IPR017853">
    <property type="entry name" value="GH"/>
</dbReference>
<dbReference type="InterPro" id="IPR013780">
    <property type="entry name" value="Glyco_hydro_b"/>
</dbReference>
<evidence type="ECO:0000256" key="4">
    <source>
        <dbReference type="ARBA" id="ARBA00023295"/>
    </source>
</evidence>
<sequence>MLKKWMKNLLVLVGLSALVLTAPQAGAGTLDGNSQDVLLQGFHWYSYQTYPWWGVIQNNAANIKNAGFTMVWLPPPSDAASNEGYLPRRLELLDSKYGTQANLVSALSALNNNGVKPIADIVINHRVGTANWADFTLPTWGADSVCRGDEWTGATGNTDTGDGYSAARDIDHTKVYVQDSIVNWMNTKLKSIGFAGWRYDYVKGYNGSYVGSYNSRTAPYFSVGELWTDLDLNNPNPHRQLLMNWLDATGGRSGAFDFTTKGLLQQAVQYNEFWRLKDSAGAPAGAIGWWAAKSVTFIDNHDTGPSTPSGGQNHWPFPGDKILQGYAYILTHPGIPTVYWVHYFDWGTANQAAIKTMISIRKSKGIHSTSAVSIQAADSSKYAAIITGTAGKVAMKLGNGPWSPGTGWTLATSGTNYAIWTQ</sequence>
<keyword evidence="3 6" id="KW-0119">Carbohydrate metabolism</keyword>
<dbReference type="PATRIC" id="fig|394096.3.peg.8294"/>
<evidence type="ECO:0000256" key="2">
    <source>
        <dbReference type="ARBA" id="ARBA00022801"/>
    </source>
</evidence>
<comment type="similarity">
    <text evidence="1 5">Belongs to the glycosyl hydrolase 13 family.</text>
</comment>
<evidence type="ECO:0000256" key="3">
    <source>
        <dbReference type="ARBA" id="ARBA00023277"/>
    </source>
</evidence>
<feature type="signal peptide" evidence="7">
    <location>
        <begin position="1"/>
        <end position="27"/>
    </location>
</feature>
<feature type="domain" description="Alpha-amylase C-terminal beta-sheet" evidence="9">
    <location>
        <begin position="362"/>
        <end position="422"/>
    </location>
</feature>
<evidence type="ECO:0000313" key="11">
    <source>
        <dbReference type="Proteomes" id="UP000028725"/>
    </source>
</evidence>
<keyword evidence="4 6" id="KW-0326">Glycosidase</keyword>
<proteinExistence type="inferred from homology"/>
<keyword evidence="7" id="KW-0732">Signal</keyword>
<keyword evidence="11" id="KW-1185">Reference proteome</keyword>
<dbReference type="STRING" id="394096.DB31_4562"/>
<dbReference type="InterPro" id="IPR012850">
    <property type="entry name" value="A-amylase_bs_C"/>
</dbReference>
<reference evidence="10 11" key="1">
    <citation type="submission" date="2014-04" db="EMBL/GenBank/DDBJ databases">
        <title>Genome assembly of Hyalangium minutum DSM 14724.</title>
        <authorList>
            <person name="Sharma G."/>
            <person name="Subramanian S."/>
        </authorList>
    </citation>
    <scope>NUCLEOTIDE SEQUENCE [LARGE SCALE GENOMIC DNA]</scope>
    <source>
        <strain evidence="10 11">DSM 14724</strain>
    </source>
</reference>
<evidence type="ECO:0000313" key="10">
    <source>
        <dbReference type="EMBL" id="KFE60938.1"/>
    </source>
</evidence>
<dbReference type="EMBL" id="JMCB01000026">
    <property type="protein sequence ID" value="KFE60938.1"/>
    <property type="molecule type" value="Genomic_DNA"/>
</dbReference>
<dbReference type="EC" id="3.2.1.1" evidence="6"/>
<dbReference type="OrthoDB" id="9805159at2"/>
<dbReference type="Gene3D" id="2.60.40.1180">
    <property type="entry name" value="Golgi alpha-mannosidase II"/>
    <property type="match status" value="1"/>
</dbReference>
<dbReference type="InterPro" id="IPR006046">
    <property type="entry name" value="Alpha_amylase"/>
</dbReference>
<keyword evidence="2 6" id="KW-0378">Hydrolase</keyword>
<dbReference type="AlphaFoldDB" id="A0A085VZS5"/>
<dbReference type="Pfam" id="PF00128">
    <property type="entry name" value="Alpha-amylase"/>
    <property type="match status" value="1"/>
</dbReference>
<dbReference type="SMART" id="SM00810">
    <property type="entry name" value="Alpha-amyl_C2"/>
    <property type="match status" value="1"/>
</dbReference>
<dbReference type="PANTHER" id="PTHR43447">
    <property type="entry name" value="ALPHA-AMYLASE"/>
    <property type="match status" value="1"/>
</dbReference>
<dbReference type="InterPro" id="IPR006047">
    <property type="entry name" value="GH13_cat_dom"/>
</dbReference>
<dbReference type="RefSeq" id="WP_044198503.1">
    <property type="nucleotide sequence ID" value="NZ_JMCB01000026.1"/>
</dbReference>
<evidence type="ECO:0000259" key="8">
    <source>
        <dbReference type="SMART" id="SM00642"/>
    </source>
</evidence>
<dbReference type="GO" id="GO:0005975">
    <property type="term" value="P:carbohydrate metabolic process"/>
    <property type="evidence" value="ECO:0007669"/>
    <property type="project" value="InterPro"/>
</dbReference>
<gene>
    <name evidence="10" type="ORF">DB31_4562</name>
</gene>
<feature type="chain" id="PRO_5001799432" description="Alpha-amylase" evidence="7">
    <location>
        <begin position="28"/>
        <end position="422"/>
    </location>
</feature>
<dbReference type="CDD" id="cd11314">
    <property type="entry name" value="AmyAc_arch_bac_plant_AmyA"/>
    <property type="match status" value="1"/>
</dbReference>
<dbReference type="GO" id="GO:0004556">
    <property type="term" value="F:alpha-amylase activity"/>
    <property type="evidence" value="ECO:0007669"/>
    <property type="project" value="UniProtKB-UniRule"/>
</dbReference>
<dbReference type="GO" id="GO:0005509">
    <property type="term" value="F:calcium ion binding"/>
    <property type="evidence" value="ECO:0007669"/>
    <property type="project" value="InterPro"/>
</dbReference>
<dbReference type="Pfam" id="PF07821">
    <property type="entry name" value="Alpha-amyl_C2"/>
    <property type="match status" value="1"/>
</dbReference>
<name>A0A085VZS5_9BACT</name>
<evidence type="ECO:0000256" key="7">
    <source>
        <dbReference type="SAM" id="SignalP"/>
    </source>
</evidence>
<evidence type="ECO:0000259" key="9">
    <source>
        <dbReference type="SMART" id="SM00810"/>
    </source>
</evidence>
<dbReference type="Proteomes" id="UP000028725">
    <property type="component" value="Unassembled WGS sequence"/>
</dbReference>
<comment type="catalytic activity">
    <reaction evidence="6">
        <text>Endohydrolysis of (1-&gt;4)-alpha-D-glucosidic linkages in polysaccharides containing three or more (1-&gt;4)-alpha-linked D-glucose units.</text>
        <dbReference type="EC" id="3.2.1.1"/>
    </reaction>
</comment>
<evidence type="ECO:0000256" key="6">
    <source>
        <dbReference type="RuleBase" id="RU361134"/>
    </source>
</evidence>
<organism evidence="10 11">
    <name type="scientific">Hyalangium minutum</name>
    <dbReference type="NCBI Taxonomy" id="394096"/>
    <lineage>
        <taxon>Bacteria</taxon>
        <taxon>Pseudomonadati</taxon>
        <taxon>Myxococcota</taxon>
        <taxon>Myxococcia</taxon>
        <taxon>Myxococcales</taxon>
        <taxon>Cystobacterineae</taxon>
        <taxon>Archangiaceae</taxon>
        <taxon>Hyalangium</taxon>
    </lineage>
</organism>
<dbReference type="PRINTS" id="PR00110">
    <property type="entry name" value="ALPHAAMYLASE"/>
</dbReference>
<dbReference type="SMART" id="SM00642">
    <property type="entry name" value="Aamy"/>
    <property type="match status" value="1"/>
</dbReference>
<feature type="domain" description="Glycosyl hydrolase family 13 catalytic" evidence="8">
    <location>
        <begin position="36"/>
        <end position="361"/>
    </location>
</feature>
<protein>
    <recommendedName>
        <fullName evidence="6">Alpha-amylase</fullName>
        <ecNumber evidence="6">3.2.1.1</ecNumber>
    </recommendedName>
</protein>
<evidence type="ECO:0000256" key="1">
    <source>
        <dbReference type="ARBA" id="ARBA00008061"/>
    </source>
</evidence>
<dbReference type="SUPFAM" id="SSF51011">
    <property type="entry name" value="Glycosyl hydrolase domain"/>
    <property type="match status" value="1"/>
</dbReference>
<accession>A0A085VZS5</accession>
<dbReference type="SUPFAM" id="SSF51445">
    <property type="entry name" value="(Trans)glycosidases"/>
    <property type="match status" value="1"/>
</dbReference>
<dbReference type="Gene3D" id="3.20.20.80">
    <property type="entry name" value="Glycosidases"/>
    <property type="match status" value="1"/>
</dbReference>
<evidence type="ECO:0000256" key="5">
    <source>
        <dbReference type="RuleBase" id="RU003615"/>
    </source>
</evidence>
<comment type="caution">
    <text evidence="10">The sequence shown here is derived from an EMBL/GenBank/DDBJ whole genome shotgun (WGS) entry which is preliminary data.</text>
</comment>